<dbReference type="OrthoDB" id="3724702at2759"/>
<evidence type="ECO:0000313" key="2">
    <source>
        <dbReference type="EMBL" id="KAH7093284.1"/>
    </source>
</evidence>
<organism evidence="2 3">
    <name type="scientific">Paraphoma chrysanthemicola</name>
    <dbReference type="NCBI Taxonomy" id="798071"/>
    <lineage>
        <taxon>Eukaryota</taxon>
        <taxon>Fungi</taxon>
        <taxon>Dikarya</taxon>
        <taxon>Ascomycota</taxon>
        <taxon>Pezizomycotina</taxon>
        <taxon>Dothideomycetes</taxon>
        <taxon>Pleosporomycetidae</taxon>
        <taxon>Pleosporales</taxon>
        <taxon>Pleosporineae</taxon>
        <taxon>Phaeosphaeriaceae</taxon>
        <taxon>Paraphoma</taxon>
    </lineage>
</organism>
<dbReference type="Proteomes" id="UP000813461">
    <property type="component" value="Unassembled WGS sequence"/>
</dbReference>
<dbReference type="EMBL" id="JAGMVJ010000002">
    <property type="protein sequence ID" value="KAH7093284.1"/>
    <property type="molecule type" value="Genomic_DNA"/>
</dbReference>
<name>A0A8K0RFW0_9PLEO</name>
<evidence type="ECO:0000256" key="1">
    <source>
        <dbReference type="SAM" id="MobiDB-lite"/>
    </source>
</evidence>
<reference evidence="2" key="1">
    <citation type="journal article" date="2021" name="Nat. Commun.">
        <title>Genetic determinants of endophytism in the Arabidopsis root mycobiome.</title>
        <authorList>
            <person name="Mesny F."/>
            <person name="Miyauchi S."/>
            <person name="Thiergart T."/>
            <person name="Pickel B."/>
            <person name="Atanasova L."/>
            <person name="Karlsson M."/>
            <person name="Huettel B."/>
            <person name="Barry K.W."/>
            <person name="Haridas S."/>
            <person name="Chen C."/>
            <person name="Bauer D."/>
            <person name="Andreopoulos W."/>
            <person name="Pangilinan J."/>
            <person name="LaButti K."/>
            <person name="Riley R."/>
            <person name="Lipzen A."/>
            <person name="Clum A."/>
            <person name="Drula E."/>
            <person name="Henrissat B."/>
            <person name="Kohler A."/>
            <person name="Grigoriev I.V."/>
            <person name="Martin F.M."/>
            <person name="Hacquard S."/>
        </authorList>
    </citation>
    <scope>NUCLEOTIDE SEQUENCE</scope>
    <source>
        <strain evidence="2">MPI-SDFR-AT-0120</strain>
    </source>
</reference>
<accession>A0A8K0RFW0</accession>
<dbReference type="AlphaFoldDB" id="A0A8K0RFW0"/>
<proteinExistence type="predicted"/>
<comment type="caution">
    <text evidence="2">The sequence shown here is derived from an EMBL/GenBank/DDBJ whole genome shotgun (WGS) entry which is preliminary data.</text>
</comment>
<protein>
    <submittedName>
        <fullName evidence="2">Uncharacterized protein</fullName>
    </submittedName>
</protein>
<feature type="compositionally biased region" description="Basic residues" evidence="1">
    <location>
        <begin position="26"/>
        <end position="36"/>
    </location>
</feature>
<gene>
    <name evidence="2" type="ORF">FB567DRAFT_171464</name>
</gene>
<feature type="compositionally biased region" description="Basic and acidic residues" evidence="1">
    <location>
        <begin position="1"/>
        <end position="11"/>
    </location>
</feature>
<evidence type="ECO:0000313" key="3">
    <source>
        <dbReference type="Proteomes" id="UP000813461"/>
    </source>
</evidence>
<keyword evidence="3" id="KW-1185">Reference proteome</keyword>
<feature type="region of interest" description="Disordered" evidence="1">
    <location>
        <begin position="1"/>
        <end position="68"/>
    </location>
</feature>
<sequence length="290" mass="32008">MPRNENGKRPAVDAGIEGGAPAPKASKCKGGKRRAGHQPTSTTFVDLTFEETIQDGESSTATGNKAPVDPYAKGELPYFYRKGLENVFKNWFPSPSPDSDEESGLADPDGFNAAMAIEEAHEVRVETIAHDVMFRVQECEPILVGEVHGKWNIYSPNYLDMVEVADRSVPIAEQRHYGSWKTGTLEIGEEQRDPAIVSKEKEIVGVMRLAGLEYDWRIFMHAPEFVVPEARSCTAIKETSSGSGKMKSEIKVGVYFYGSGLMRMKVPGISLGGNKEMGRWVTLYGVREEV</sequence>